<protein>
    <submittedName>
        <fullName evidence="2">Uncharacterized protein</fullName>
    </submittedName>
</protein>
<comment type="caution">
    <text evidence="2">The sequence shown here is derived from an EMBL/GenBank/DDBJ whole genome shotgun (WGS) entry which is preliminary data.</text>
</comment>
<name>A0A9Q3GBF1_9BASI</name>
<keyword evidence="3" id="KW-1185">Reference proteome</keyword>
<gene>
    <name evidence="2" type="ORF">O181_000989</name>
</gene>
<evidence type="ECO:0000313" key="2">
    <source>
        <dbReference type="EMBL" id="MBW0461274.1"/>
    </source>
</evidence>
<proteinExistence type="predicted"/>
<feature type="region of interest" description="Disordered" evidence="1">
    <location>
        <begin position="181"/>
        <end position="223"/>
    </location>
</feature>
<dbReference type="Proteomes" id="UP000765509">
    <property type="component" value="Unassembled WGS sequence"/>
</dbReference>
<feature type="compositionally biased region" description="Polar residues" evidence="1">
    <location>
        <begin position="182"/>
        <end position="198"/>
    </location>
</feature>
<dbReference type="EMBL" id="AVOT02000135">
    <property type="protein sequence ID" value="MBW0461274.1"/>
    <property type="molecule type" value="Genomic_DNA"/>
</dbReference>
<reference evidence="2" key="1">
    <citation type="submission" date="2021-03" db="EMBL/GenBank/DDBJ databases">
        <title>Draft genome sequence of rust myrtle Austropuccinia psidii MF-1, a brazilian biotype.</title>
        <authorList>
            <person name="Quecine M.C."/>
            <person name="Pachon D.M.R."/>
            <person name="Bonatelli M.L."/>
            <person name="Correr F.H."/>
            <person name="Franceschini L.M."/>
            <person name="Leite T.F."/>
            <person name="Margarido G.R.A."/>
            <person name="Almeida C.A."/>
            <person name="Ferrarezi J.A."/>
            <person name="Labate C.A."/>
        </authorList>
    </citation>
    <scope>NUCLEOTIDE SEQUENCE</scope>
    <source>
        <strain evidence="2">MF-1</strain>
    </source>
</reference>
<sequence>MSVRKKPTPCRLVYSSPTRLRRCLKPKQNTSPTQISLLKNPPPTHFLDKNSIHKPPQSLPKTHTGVKTFLLVPQRYSNTSRIYLDPDLGIYGCFFEGFFLYFTASASSTSKHARTTQPNNPHIKRTMNFFEVLSPFDIKEVVCLPSSMQCFIPAHLCQHFPPHLIIFPTTLPFMINIKEAQDTSGDPTRETGSLPPSDQDSEDDRQFPHQKYSHRSSVYQFYH</sequence>
<evidence type="ECO:0000313" key="3">
    <source>
        <dbReference type="Proteomes" id="UP000765509"/>
    </source>
</evidence>
<accession>A0A9Q3GBF1</accession>
<dbReference type="AlphaFoldDB" id="A0A9Q3GBF1"/>
<organism evidence="2 3">
    <name type="scientific">Austropuccinia psidii MF-1</name>
    <dbReference type="NCBI Taxonomy" id="1389203"/>
    <lineage>
        <taxon>Eukaryota</taxon>
        <taxon>Fungi</taxon>
        <taxon>Dikarya</taxon>
        <taxon>Basidiomycota</taxon>
        <taxon>Pucciniomycotina</taxon>
        <taxon>Pucciniomycetes</taxon>
        <taxon>Pucciniales</taxon>
        <taxon>Sphaerophragmiaceae</taxon>
        <taxon>Austropuccinia</taxon>
    </lineage>
</organism>
<evidence type="ECO:0000256" key="1">
    <source>
        <dbReference type="SAM" id="MobiDB-lite"/>
    </source>
</evidence>